<dbReference type="InterPro" id="IPR006093">
    <property type="entry name" value="Oxy_OxRdtase_FAD_BS"/>
</dbReference>
<evidence type="ECO:0000313" key="7">
    <source>
        <dbReference type="EMBL" id="OHX66598.1"/>
    </source>
</evidence>
<keyword evidence="3" id="KW-0285">Flavoprotein</keyword>
<dbReference type="InterPro" id="IPR006094">
    <property type="entry name" value="Oxid_FAD_bind_N"/>
</dbReference>
<keyword evidence="5" id="KW-0560">Oxidoreductase</keyword>
<comment type="caution">
    <text evidence="7">The sequence shown here is derived from an EMBL/GenBank/DDBJ whole genome shotgun (WGS) entry which is preliminary data.</text>
</comment>
<protein>
    <recommendedName>
        <fullName evidence="6">FAD-binding PCMH-type domain-containing protein</fullName>
    </recommendedName>
</protein>
<keyword evidence="8" id="KW-1185">Reference proteome</keyword>
<sequence length="671" mass="75311">MTNTKTTMLLDPSKFSGKVMQRQPLTGTLTEWVASAYQYAYTSIQDPENECNPAYIIYVENDNDIFLAMEYAVANDIGIAVRSGGHQYNAASSTAFNNIQIDLSGRESSQKENYLYKKVSIEDNNGDKYITIGCGVALGDISELLIQNGLFFPRGECATVHIGGHSNTGGMSPITPIFGAMIDHVVEFEFICSKYPDGTKTIRRPDLWIDDKEKGIPQQENDELFWAVLGGSPGNFGILTHLTIKCLKDADYPHTRGLKLAWPYSKEAVEAISQIVCEVSDNPELSAYASISAVVVGPEYFYPHRHPSAPLKSKGGMTLDDEMLKQYPELAGEDKFNYVGLGHGMIAVYGAFLNPTGNENYEEQLKQFEEVRDKFLKVPGCIPPKDFPIIKSIVKGIFNIAEWFEEKILGNKEKAAELDAFHKSLELDDIMYGEKYIPISQVLNNLSWDNPREYSLSYKKLSYMGNSRAMSKVNNQLSTLPIMKGVSKDNLRFSTWLANEIHSVVSSPDTYHGMYMAVQFGVIGGPGLVNPQSSGGGQVSYNSLSHRASNFWFDYDVFFNPEIEGCTENTQQYIDGIAHMVINNTINLFKDGKQQRVLLGPSFPLGEKPILDKYWSYFYDSEEQYNQLCQLKTKFDEKNVFTANLMCVGATKVKRMQPFLDHLMKDEELSK</sequence>
<dbReference type="STRING" id="915059.NH26_09615"/>
<evidence type="ECO:0000256" key="4">
    <source>
        <dbReference type="ARBA" id="ARBA00022827"/>
    </source>
</evidence>
<comment type="similarity">
    <text evidence="2">Belongs to the oxygen-dependent FAD-linked oxidoreductase family.</text>
</comment>
<keyword evidence="4" id="KW-0274">FAD</keyword>
<evidence type="ECO:0000256" key="2">
    <source>
        <dbReference type="ARBA" id="ARBA00005466"/>
    </source>
</evidence>
<dbReference type="Pfam" id="PF01565">
    <property type="entry name" value="FAD_binding_4"/>
    <property type="match status" value="1"/>
</dbReference>
<evidence type="ECO:0000259" key="6">
    <source>
        <dbReference type="PROSITE" id="PS51387"/>
    </source>
</evidence>
<dbReference type="PROSITE" id="PS51387">
    <property type="entry name" value="FAD_PCMH"/>
    <property type="match status" value="1"/>
</dbReference>
<dbReference type="InterPro" id="IPR016169">
    <property type="entry name" value="FAD-bd_PCMH_sub2"/>
</dbReference>
<name>A0A1S1Z005_FLAPC</name>
<dbReference type="SUPFAM" id="SSF56176">
    <property type="entry name" value="FAD-binding/transporter-associated domain-like"/>
    <property type="match status" value="1"/>
</dbReference>
<dbReference type="InterPro" id="IPR050416">
    <property type="entry name" value="FAD-linked_Oxidoreductase"/>
</dbReference>
<dbReference type="GO" id="GO:0016491">
    <property type="term" value="F:oxidoreductase activity"/>
    <property type="evidence" value="ECO:0007669"/>
    <property type="project" value="UniProtKB-KW"/>
</dbReference>
<dbReference type="EMBL" id="JRYR02000001">
    <property type="protein sequence ID" value="OHX66598.1"/>
    <property type="molecule type" value="Genomic_DNA"/>
</dbReference>
<reference evidence="7 8" key="1">
    <citation type="journal article" date="2012" name="Int. J. Syst. Evol. Microbiol.">
        <title>Flammeovirga pacifica sp. nov., isolated from deep-sea sediment.</title>
        <authorList>
            <person name="Xu H."/>
            <person name="Fu Y."/>
            <person name="Yang N."/>
            <person name="Ding Z."/>
            <person name="Lai Q."/>
            <person name="Zeng R."/>
        </authorList>
    </citation>
    <scope>NUCLEOTIDE SEQUENCE [LARGE SCALE GENOMIC DNA]</scope>
    <source>
        <strain evidence="8">DSM 24597 / LMG 26175 / WPAGA1</strain>
    </source>
</reference>
<evidence type="ECO:0000313" key="8">
    <source>
        <dbReference type="Proteomes" id="UP000179797"/>
    </source>
</evidence>
<evidence type="ECO:0000256" key="1">
    <source>
        <dbReference type="ARBA" id="ARBA00001974"/>
    </source>
</evidence>
<dbReference type="AlphaFoldDB" id="A0A1S1Z005"/>
<dbReference type="GO" id="GO:0071949">
    <property type="term" value="F:FAD binding"/>
    <property type="evidence" value="ECO:0007669"/>
    <property type="project" value="InterPro"/>
</dbReference>
<accession>A0A1S1Z005</accession>
<dbReference type="InterPro" id="IPR036318">
    <property type="entry name" value="FAD-bd_PCMH-like_sf"/>
</dbReference>
<comment type="cofactor">
    <cofactor evidence="1">
        <name>FAD</name>
        <dbReference type="ChEBI" id="CHEBI:57692"/>
    </cofactor>
</comment>
<dbReference type="PROSITE" id="PS00862">
    <property type="entry name" value="OX2_COVAL_FAD"/>
    <property type="match status" value="1"/>
</dbReference>
<dbReference type="PANTHER" id="PTHR42973">
    <property type="entry name" value="BINDING OXIDOREDUCTASE, PUTATIVE (AFU_ORTHOLOGUE AFUA_1G17690)-RELATED"/>
    <property type="match status" value="1"/>
</dbReference>
<dbReference type="Gene3D" id="3.30.465.10">
    <property type="match status" value="1"/>
</dbReference>
<evidence type="ECO:0000256" key="3">
    <source>
        <dbReference type="ARBA" id="ARBA00022630"/>
    </source>
</evidence>
<dbReference type="Proteomes" id="UP000179797">
    <property type="component" value="Unassembled WGS sequence"/>
</dbReference>
<dbReference type="OrthoDB" id="545125at2"/>
<organism evidence="7 8">
    <name type="scientific">Flammeovirga pacifica</name>
    <dbReference type="NCBI Taxonomy" id="915059"/>
    <lineage>
        <taxon>Bacteria</taxon>
        <taxon>Pseudomonadati</taxon>
        <taxon>Bacteroidota</taxon>
        <taxon>Cytophagia</taxon>
        <taxon>Cytophagales</taxon>
        <taxon>Flammeovirgaceae</taxon>
        <taxon>Flammeovirga</taxon>
    </lineage>
</organism>
<dbReference type="InterPro" id="IPR016166">
    <property type="entry name" value="FAD-bd_PCMH"/>
</dbReference>
<evidence type="ECO:0000256" key="5">
    <source>
        <dbReference type="ARBA" id="ARBA00023002"/>
    </source>
</evidence>
<gene>
    <name evidence="7" type="ORF">NH26_09615</name>
</gene>
<dbReference type="PANTHER" id="PTHR42973:SF39">
    <property type="entry name" value="FAD-BINDING PCMH-TYPE DOMAIN-CONTAINING PROTEIN"/>
    <property type="match status" value="1"/>
</dbReference>
<dbReference type="RefSeq" id="WP_044221310.1">
    <property type="nucleotide sequence ID" value="NZ_JRYR02000001.1"/>
</dbReference>
<proteinExistence type="inferred from homology"/>
<feature type="domain" description="FAD-binding PCMH-type" evidence="6">
    <location>
        <begin position="49"/>
        <end position="249"/>
    </location>
</feature>